<sequence length="46" mass="5015">MKRRVGSTIAFALAAVWLLSGGPNLGQSSESAEKDKLRRMPEEVVK</sequence>
<accession>A0A7V8VDN5</accession>
<dbReference type="EMBL" id="JACEFB010000004">
    <property type="protein sequence ID" value="MBA2226130.1"/>
    <property type="molecule type" value="Genomic_DNA"/>
</dbReference>
<dbReference type="Proteomes" id="UP000542342">
    <property type="component" value="Unassembled WGS sequence"/>
</dbReference>
<dbReference type="AlphaFoldDB" id="A0A7V8VDN5"/>
<evidence type="ECO:0000256" key="1">
    <source>
        <dbReference type="SAM" id="MobiDB-lite"/>
    </source>
</evidence>
<protein>
    <submittedName>
        <fullName evidence="2">Uncharacterized protein</fullName>
    </submittedName>
</protein>
<name>A0A7V8VDN5_9BACT</name>
<keyword evidence="3" id="KW-1185">Reference proteome</keyword>
<proteinExistence type="predicted"/>
<feature type="region of interest" description="Disordered" evidence="1">
    <location>
        <begin position="21"/>
        <end position="46"/>
    </location>
</feature>
<evidence type="ECO:0000313" key="3">
    <source>
        <dbReference type="Proteomes" id="UP000542342"/>
    </source>
</evidence>
<evidence type="ECO:0000313" key="2">
    <source>
        <dbReference type="EMBL" id="MBA2226130.1"/>
    </source>
</evidence>
<dbReference type="RefSeq" id="WP_194537555.1">
    <property type="nucleotide sequence ID" value="NZ_JACEFB010000004.1"/>
</dbReference>
<organism evidence="2 3">
    <name type="scientific">Thermogemmata fonticola</name>
    <dbReference type="NCBI Taxonomy" id="2755323"/>
    <lineage>
        <taxon>Bacteria</taxon>
        <taxon>Pseudomonadati</taxon>
        <taxon>Planctomycetota</taxon>
        <taxon>Planctomycetia</taxon>
        <taxon>Gemmatales</taxon>
        <taxon>Gemmataceae</taxon>
        <taxon>Thermogemmata</taxon>
    </lineage>
</organism>
<feature type="compositionally biased region" description="Basic and acidic residues" evidence="1">
    <location>
        <begin position="31"/>
        <end position="46"/>
    </location>
</feature>
<gene>
    <name evidence="2" type="ORF">H0921_08140</name>
</gene>
<comment type="caution">
    <text evidence="2">The sequence shown here is derived from an EMBL/GenBank/DDBJ whole genome shotgun (WGS) entry which is preliminary data.</text>
</comment>
<reference evidence="2 3" key="1">
    <citation type="submission" date="2020-07" db="EMBL/GenBank/DDBJ databases">
        <title>Thermogemmata thermophila gen. nov., sp. nov., a novel moderate thermophilic planctomycete from a Kamchatka hot spring.</title>
        <authorList>
            <person name="Elcheninov A.G."/>
            <person name="Podosokorskaya O.A."/>
            <person name="Kovaleva O.L."/>
            <person name="Novikov A."/>
            <person name="Bonch-Osmolovskaya E.A."/>
            <person name="Toshchakov S.V."/>
            <person name="Kublanov I.V."/>
        </authorList>
    </citation>
    <scope>NUCLEOTIDE SEQUENCE [LARGE SCALE GENOMIC DNA]</scope>
    <source>
        <strain evidence="2 3">2918</strain>
    </source>
</reference>